<organism evidence="2 3">
    <name type="scientific">Triticum urartu</name>
    <name type="common">Red wild einkorn</name>
    <name type="synonym">Crithodium urartu</name>
    <dbReference type="NCBI Taxonomy" id="4572"/>
    <lineage>
        <taxon>Eukaryota</taxon>
        <taxon>Viridiplantae</taxon>
        <taxon>Streptophyta</taxon>
        <taxon>Embryophyta</taxon>
        <taxon>Tracheophyta</taxon>
        <taxon>Spermatophyta</taxon>
        <taxon>Magnoliopsida</taxon>
        <taxon>Liliopsida</taxon>
        <taxon>Poales</taxon>
        <taxon>Poaceae</taxon>
        <taxon>BOP clade</taxon>
        <taxon>Pooideae</taxon>
        <taxon>Triticodae</taxon>
        <taxon>Triticeae</taxon>
        <taxon>Triticinae</taxon>
        <taxon>Triticum</taxon>
    </lineage>
</organism>
<reference evidence="2" key="2">
    <citation type="submission" date="2018-03" db="EMBL/GenBank/DDBJ databases">
        <title>The Triticum urartu genome reveals the dynamic nature of wheat genome evolution.</title>
        <authorList>
            <person name="Ling H."/>
            <person name="Ma B."/>
            <person name="Shi X."/>
            <person name="Liu H."/>
            <person name="Dong L."/>
            <person name="Sun H."/>
            <person name="Cao Y."/>
            <person name="Gao Q."/>
            <person name="Zheng S."/>
            <person name="Li Y."/>
            <person name="Yu Y."/>
            <person name="Du H."/>
            <person name="Qi M."/>
            <person name="Li Y."/>
            <person name="Yu H."/>
            <person name="Cui Y."/>
            <person name="Wang N."/>
            <person name="Chen C."/>
            <person name="Wu H."/>
            <person name="Zhao Y."/>
            <person name="Zhang J."/>
            <person name="Li Y."/>
            <person name="Zhou W."/>
            <person name="Zhang B."/>
            <person name="Hu W."/>
            <person name="Eijk M."/>
            <person name="Tang J."/>
            <person name="Witsenboer H."/>
            <person name="Zhao S."/>
            <person name="Li Z."/>
            <person name="Zhang A."/>
            <person name="Wang D."/>
            <person name="Liang C."/>
        </authorList>
    </citation>
    <scope>NUCLEOTIDE SEQUENCE [LARGE SCALE GENOMIC DNA]</scope>
    <source>
        <strain evidence="2">cv. G1812</strain>
    </source>
</reference>
<name>A0A8R7TXM9_TRIUA</name>
<proteinExistence type="predicted"/>
<keyword evidence="1" id="KW-0812">Transmembrane</keyword>
<accession>A0A8R7TXM9</accession>
<dbReference type="EnsemblPlants" id="TuG1812G0300003579.01.T01">
    <property type="protein sequence ID" value="TuG1812G0300003579.01.T01"/>
    <property type="gene ID" value="TuG1812G0300003579.01"/>
</dbReference>
<feature type="transmembrane region" description="Helical" evidence="1">
    <location>
        <begin position="6"/>
        <end position="30"/>
    </location>
</feature>
<evidence type="ECO:0000313" key="3">
    <source>
        <dbReference type="Proteomes" id="UP000015106"/>
    </source>
</evidence>
<evidence type="ECO:0000313" key="2">
    <source>
        <dbReference type="EnsemblPlants" id="TuG1812G0300003579.01.T01"/>
    </source>
</evidence>
<dbReference type="Gramene" id="TuG1812G0300003579.01.T01">
    <property type="protein sequence ID" value="TuG1812G0300003579.01.T01"/>
    <property type="gene ID" value="TuG1812G0300003579.01"/>
</dbReference>
<keyword evidence="1" id="KW-1133">Transmembrane helix</keyword>
<keyword evidence="3" id="KW-1185">Reference proteome</keyword>
<dbReference type="AlphaFoldDB" id="A0A8R7TXM9"/>
<dbReference type="Proteomes" id="UP000015106">
    <property type="component" value="Chromosome 3"/>
</dbReference>
<evidence type="ECO:0000256" key="1">
    <source>
        <dbReference type="SAM" id="Phobius"/>
    </source>
</evidence>
<protein>
    <submittedName>
        <fullName evidence="2">Uncharacterized protein</fullName>
    </submittedName>
</protein>
<reference evidence="2" key="3">
    <citation type="submission" date="2022-06" db="UniProtKB">
        <authorList>
            <consortium name="EnsemblPlants"/>
        </authorList>
    </citation>
    <scope>IDENTIFICATION</scope>
</reference>
<sequence>MNAKSVILTCFASFVECFPEFLIYGLFFIISNIQHYTMSHRVADSAHTHTYFTSLTCGTNFLWVAG</sequence>
<keyword evidence="1" id="KW-0472">Membrane</keyword>
<reference evidence="3" key="1">
    <citation type="journal article" date="2013" name="Nature">
        <title>Draft genome of the wheat A-genome progenitor Triticum urartu.</title>
        <authorList>
            <person name="Ling H.Q."/>
            <person name="Zhao S."/>
            <person name="Liu D."/>
            <person name="Wang J."/>
            <person name="Sun H."/>
            <person name="Zhang C."/>
            <person name="Fan H."/>
            <person name="Li D."/>
            <person name="Dong L."/>
            <person name="Tao Y."/>
            <person name="Gao C."/>
            <person name="Wu H."/>
            <person name="Li Y."/>
            <person name="Cui Y."/>
            <person name="Guo X."/>
            <person name="Zheng S."/>
            <person name="Wang B."/>
            <person name="Yu K."/>
            <person name="Liang Q."/>
            <person name="Yang W."/>
            <person name="Lou X."/>
            <person name="Chen J."/>
            <person name="Feng M."/>
            <person name="Jian J."/>
            <person name="Zhang X."/>
            <person name="Luo G."/>
            <person name="Jiang Y."/>
            <person name="Liu J."/>
            <person name="Wang Z."/>
            <person name="Sha Y."/>
            <person name="Zhang B."/>
            <person name="Wu H."/>
            <person name="Tang D."/>
            <person name="Shen Q."/>
            <person name="Xue P."/>
            <person name="Zou S."/>
            <person name="Wang X."/>
            <person name="Liu X."/>
            <person name="Wang F."/>
            <person name="Yang Y."/>
            <person name="An X."/>
            <person name="Dong Z."/>
            <person name="Zhang K."/>
            <person name="Zhang X."/>
            <person name="Luo M.C."/>
            <person name="Dvorak J."/>
            <person name="Tong Y."/>
            <person name="Wang J."/>
            <person name="Yang H."/>
            <person name="Li Z."/>
            <person name="Wang D."/>
            <person name="Zhang A."/>
            <person name="Wang J."/>
        </authorList>
    </citation>
    <scope>NUCLEOTIDE SEQUENCE</scope>
    <source>
        <strain evidence="3">cv. G1812</strain>
    </source>
</reference>